<sequence>MTELPLLYHKIQLPFLIFLVCFISVLVNSQFSPAERTTLLNLKQKWGNPPMLNSWNSTSSPCDWPEIRCSGDGSVTGIIAQDYNFTGEIPGFICDLKNLTDLELAYNLIPGNFPTVLFNCSKLQYLDLSQNGFVGTLPTDIDRLSSLQYFDISSNNLTGDVPPAIGNLTELRSLYLYNNFFNGTFPAEISKLVDLENLGMAYNDFLPAAIPPEFGKLTKIKYIWWTGANLIGEIPVSFANFSSLEHLDLSSNHMQGEIPSGLLLLKNLSKVYLYKNQFSGPIPSPIESLNLFEIDLAMNNLNGTIPEDFGKLKKLELLNLYSNQLYGEIPQSIGLIPSLKNFRVFKNKLSGGLPREIGLHSKLEAFEVSDNQFTGNLPENLCAGGTFFGVVAFNNNLTGEIPKSLGNCQTLRTVQLYGNNFSGEVPLGLWTVLNITSLMLSDNSFSGQLPDRIAWNLTRLEIDNNKFSGQIPVGVSFWASLIVFEASNNMFSGPLPVELTSLHQLITLELDGNSLSGALPSKIISWKSLTKLNLSRNKLSGPISPVLGSLPDLLDLDLSQNHFSGEIPSQLGHLKLTSLNLSSNQLTGQIPDEFDNMAYGNSFLNNPRLCAANSISNLPKCNAKFQDTKKLSPSILSVVLVLAVSLFLITIFVTLFMVRDYSRKKLRRDLAKWKLTSFQKLDFTEVNILSSLTESNMIGSGGSGKVYKIAVDHEGRYVAVKRIRSERMLDYDIEKEFLAEIEILGSVRHSNIVKLLCCISGDDSKLLVYEYMENQSLDRWLHGKRKKALSPTTLVHDIVLHWPARLRVAIGAAQGLCYMHHDCNPPIIHRDVKSSNILLDADFEAKIADFGLAKIMIKKGEPNTMSAIAGSFGYIAPEYAYTTKVDEKIDVYSFGVVLLELVTGREPSSGEEHTSLAEWAWKLYAEEKPIVDALDKEIKEPRYLEEMMTVFKLGLKCTSSSPYARPSMKDTLHILHRCKPFDDFGRKKPGKDHDVAPLLGKDGHILSYKSNSKKLMDESDNSLVSLV</sequence>
<dbReference type="EMBL" id="CACTIH010000019">
    <property type="protein sequence ID" value="CAA2934799.1"/>
    <property type="molecule type" value="Genomic_DNA"/>
</dbReference>
<keyword evidence="10 14" id="KW-0067">ATP-binding</keyword>
<evidence type="ECO:0000259" key="16">
    <source>
        <dbReference type="PROSITE" id="PS50011"/>
    </source>
</evidence>
<feature type="binding site" evidence="14">
    <location>
        <position position="721"/>
    </location>
    <ligand>
        <name>ATP</name>
        <dbReference type="ChEBI" id="CHEBI:30616"/>
    </ligand>
</feature>
<feature type="transmembrane region" description="Helical" evidence="15">
    <location>
        <begin position="12"/>
        <end position="31"/>
    </location>
</feature>
<evidence type="ECO:0000256" key="6">
    <source>
        <dbReference type="ARBA" id="ARBA00022729"/>
    </source>
</evidence>
<dbReference type="SUPFAM" id="SSF52058">
    <property type="entry name" value="L domain-like"/>
    <property type="match status" value="2"/>
</dbReference>
<dbReference type="InterPro" id="IPR000719">
    <property type="entry name" value="Prot_kinase_dom"/>
</dbReference>
<dbReference type="InterPro" id="IPR013210">
    <property type="entry name" value="LRR_N_plant-typ"/>
</dbReference>
<keyword evidence="9 17" id="KW-0418">Kinase</keyword>
<keyword evidence="7" id="KW-0677">Repeat</keyword>
<dbReference type="Pfam" id="PF00069">
    <property type="entry name" value="Pkinase"/>
    <property type="match status" value="1"/>
</dbReference>
<dbReference type="Gene3D" id="3.30.200.20">
    <property type="entry name" value="Phosphorylase Kinase, domain 1"/>
    <property type="match status" value="1"/>
</dbReference>
<dbReference type="Pfam" id="PF08263">
    <property type="entry name" value="LRRNT_2"/>
    <property type="match status" value="1"/>
</dbReference>
<evidence type="ECO:0000256" key="1">
    <source>
        <dbReference type="ARBA" id="ARBA00004370"/>
    </source>
</evidence>
<evidence type="ECO:0000256" key="11">
    <source>
        <dbReference type="ARBA" id="ARBA00022989"/>
    </source>
</evidence>
<evidence type="ECO:0000256" key="2">
    <source>
        <dbReference type="ARBA" id="ARBA00008684"/>
    </source>
</evidence>
<reference evidence="17 18" key="1">
    <citation type="submission" date="2019-12" db="EMBL/GenBank/DDBJ databases">
        <authorList>
            <person name="Alioto T."/>
            <person name="Alioto T."/>
            <person name="Gomez Garrido J."/>
        </authorList>
    </citation>
    <scope>NUCLEOTIDE SEQUENCE [LARGE SCALE GENOMIC DNA]</scope>
</reference>
<evidence type="ECO:0000256" key="7">
    <source>
        <dbReference type="ARBA" id="ARBA00022737"/>
    </source>
</evidence>
<feature type="transmembrane region" description="Helical" evidence="15">
    <location>
        <begin position="635"/>
        <end position="658"/>
    </location>
</feature>
<evidence type="ECO:0000256" key="9">
    <source>
        <dbReference type="ARBA" id="ARBA00022777"/>
    </source>
</evidence>
<dbReference type="PANTHER" id="PTHR48056">
    <property type="entry name" value="LRR RECEPTOR-LIKE SERINE/THREONINE-PROTEIN KINASE-RELATED"/>
    <property type="match status" value="1"/>
</dbReference>
<dbReference type="InterPro" id="IPR032675">
    <property type="entry name" value="LRR_dom_sf"/>
</dbReference>
<dbReference type="GO" id="GO:0006952">
    <property type="term" value="P:defense response"/>
    <property type="evidence" value="ECO:0007669"/>
    <property type="project" value="UniProtKB-ARBA"/>
</dbReference>
<keyword evidence="11 15" id="KW-1133">Transmembrane helix</keyword>
<comment type="caution">
    <text evidence="17">The sequence shown here is derived from an EMBL/GenBank/DDBJ whole genome shotgun (WGS) entry which is preliminary data.</text>
</comment>
<keyword evidence="17" id="KW-0675">Receptor</keyword>
<dbReference type="GO" id="GO:0016020">
    <property type="term" value="C:membrane"/>
    <property type="evidence" value="ECO:0007669"/>
    <property type="project" value="UniProtKB-SubCell"/>
</dbReference>
<dbReference type="Gene3D" id="1.10.510.10">
    <property type="entry name" value="Transferase(Phosphotransferase) domain 1"/>
    <property type="match status" value="1"/>
</dbReference>
<dbReference type="AlphaFoldDB" id="A0A8S0PBW7"/>
<keyword evidence="5 15" id="KW-0812">Transmembrane</keyword>
<evidence type="ECO:0000256" key="14">
    <source>
        <dbReference type="PROSITE-ProRule" id="PRU10141"/>
    </source>
</evidence>
<comment type="subcellular location">
    <subcellularLocation>
        <location evidence="1">Membrane</location>
    </subcellularLocation>
</comment>
<dbReference type="InterPro" id="IPR001611">
    <property type="entry name" value="Leu-rich_rpt"/>
</dbReference>
<dbReference type="FunFam" id="3.80.10.10:FF:000221">
    <property type="entry name" value="Leucine-rich repeat receptor-like protein kinase PXL1"/>
    <property type="match status" value="1"/>
</dbReference>
<dbReference type="SUPFAM" id="SSF56112">
    <property type="entry name" value="Protein kinase-like (PK-like)"/>
    <property type="match status" value="1"/>
</dbReference>
<feature type="domain" description="Protein kinase" evidence="16">
    <location>
        <begin position="692"/>
        <end position="982"/>
    </location>
</feature>
<dbReference type="InterPro" id="IPR017441">
    <property type="entry name" value="Protein_kinase_ATP_BS"/>
</dbReference>
<comment type="similarity">
    <text evidence="2">Belongs to the protein kinase superfamily. Ser/Thr protein kinase family.</text>
</comment>
<dbReference type="Gene3D" id="3.80.10.10">
    <property type="entry name" value="Ribonuclease Inhibitor"/>
    <property type="match status" value="4"/>
</dbReference>
<dbReference type="FunFam" id="3.80.10.10:FF:000228">
    <property type="entry name" value="Leucine-rich repeat receptor-like serine/threonine-protein kinase BAM1"/>
    <property type="match status" value="1"/>
</dbReference>
<dbReference type="FunFam" id="1.10.510.10:FF:000714">
    <property type="entry name" value="Kinase family with leucine-rich repeat domain-containing protein"/>
    <property type="match status" value="1"/>
</dbReference>
<dbReference type="InterPro" id="IPR003591">
    <property type="entry name" value="Leu-rich_rpt_typical-subtyp"/>
</dbReference>
<dbReference type="InterPro" id="IPR011009">
    <property type="entry name" value="Kinase-like_dom_sf"/>
</dbReference>
<accession>A0A8S0PBW7</accession>
<evidence type="ECO:0000256" key="13">
    <source>
        <dbReference type="ARBA" id="ARBA00023180"/>
    </source>
</evidence>
<dbReference type="GO" id="GO:0004672">
    <property type="term" value="F:protein kinase activity"/>
    <property type="evidence" value="ECO:0007669"/>
    <property type="project" value="InterPro"/>
</dbReference>
<dbReference type="Gramene" id="OE9A113555T1">
    <property type="protein sequence ID" value="OE9A113555C1"/>
    <property type="gene ID" value="OE9A113555"/>
</dbReference>
<evidence type="ECO:0000256" key="15">
    <source>
        <dbReference type="SAM" id="Phobius"/>
    </source>
</evidence>
<name>A0A8S0PBW7_OLEEU</name>
<dbReference type="Pfam" id="PF00560">
    <property type="entry name" value="LRR_1"/>
    <property type="match status" value="8"/>
</dbReference>
<protein>
    <submittedName>
        <fullName evidence="17">Receptor kinase HSL1</fullName>
    </submittedName>
</protein>
<dbReference type="PROSITE" id="PS00107">
    <property type="entry name" value="PROTEIN_KINASE_ATP"/>
    <property type="match status" value="1"/>
</dbReference>
<dbReference type="GO" id="GO:0051707">
    <property type="term" value="P:response to other organism"/>
    <property type="evidence" value="ECO:0007669"/>
    <property type="project" value="UniProtKB-ARBA"/>
</dbReference>
<dbReference type="FunFam" id="3.80.10.10:FF:000041">
    <property type="entry name" value="LRR receptor-like serine/threonine-protein kinase ERECTA"/>
    <property type="match status" value="1"/>
</dbReference>
<evidence type="ECO:0000313" key="18">
    <source>
        <dbReference type="Proteomes" id="UP000594638"/>
    </source>
</evidence>
<dbReference type="PROSITE" id="PS00108">
    <property type="entry name" value="PROTEIN_KINASE_ST"/>
    <property type="match status" value="1"/>
</dbReference>
<keyword evidence="18" id="KW-1185">Reference proteome</keyword>
<keyword evidence="13" id="KW-0325">Glycoprotein</keyword>
<dbReference type="FunFam" id="3.30.200.20:FF:000512">
    <property type="entry name" value="Receptor-like protein kinase HSL1"/>
    <property type="match status" value="1"/>
</dbReference>
<dbReference type="GO" id="GO:0005524">
    <property type="term" value="F:ATP binding"/>
    <property type="evidence" value="ECO:0007669"/>
    <property type="project" value="UniProtKB-UniRule"/>
</dbReference>
<evidence type="ECO:0000256" key="5">
    <source>
        <dbReference type="ARBA" id="ARBA00022692"/>
    </source>
</evidence>
<dbReference type="PROSITE" id="PS50011">
    <property type="entry name" value="PROTEIN_KINASE_DOM"/>
    <property type="match status" value="1"/>
</dbReference>
<evidence type="ECO:0000313" key="17">
    <source>
        <dbReference type="EMBL" id="CAA2934799.1"/>
    </source>
</evidence>
<dbReference type="PANTHER" id="PTHR48056:SF29">
    <property type="entry name" value="RECEPTOR-LIKE PROTEIN KINASE HSL1"/>
    <property type="match status" value="1"/>
</dbReference>
<dbReference type="SMART" id="SM00220">
    <property type="entry name" value="S_TKc"/>
    <property type="match status" value="1"/>
</dbReference>
<keyword evidence="4" id="KW-0808">Transferase</keyword>
<dbReference type="OrthoDB" id="676979at2759"/>
<keyword evidence="3" id="KW-0433">Leucine-rich repeat</keyword>
<evidence type="ECO:0000256" key="4">
    <source>
        <dbReference type="ARBA" id="ARBA00022679"/>
    </source>
</evidence>
<keyword evidence="8 14" id="KW-0547">Nucleotide-binding</keyword>
<dbReference type="FunFam" id="3.80.10.10:FF:000642">
    <property type="entry name" value="Leucine-rich receptor-like protein kinase family protein"/>
    <property type="match status" value="1"/>
</dbReference>
<proteinExistence type="inferred from homology"/>
<evidence type="ECO:0000256" key="10">
    <source>
        <dbReference type="ARBA" id="ARBA00022840"/>
    </source>
</evidence>
<keyword evidence="6" id="KW-0732">Signal</keyword>
<dbReference type="SMART" id="SM00369">
    <property type="entry name" value="LRR_TYP"/>
    <property type="match status" value="7"/>
</dbReference>
<dbReference type="InterPro" id="IPR050647">
    <property type="entry name" value="Plant_LRR-RLKs"/>
</dbReference>
<evidence type="ECO:0000256" key="8">
    <source>
        <dbReference type="ARBA" id="ARBA00022741"/>
    </source>
</evidence>
<dbReference type="Proteomes" id="UP000594638">
    <property type="component" value="Unassembled WGS sequence"/>
</dbReference>
<dbReference type="InterPro" id="IPR008271">
    <property type="entry name" value="Ser/Thr_kinase_AS"/>
</dbReference>
<organism evidence="17 18">
    <name type="scientific">Olea europaea subsp. europaea</name>
    <dbReference type="NCBI Taxonomy" id="158383"/>
    <lineage>
        <taxon>Eukaryota</taxon>
        <taxon>Viridiplantae</taxon>
        <taxon>Streptophyta</taxon>
        <taxon>Embryophyta</taxon>
        <taxon>Tracheophyta</taxon>
        <taxon>Spermatophyta</taxon>
        <taxon>Magnoliopsida</taxon>
        <taxon>eudicotyledons</taxon>
        <taxon>Gunneridae</taxon>
        <taxon>Pentapetalae</taxon>
        <taxon>asterids</taxon>
        <taxon>lamiids</taxon>
        <taxon>Lamiales</taxon>
        <taxon>Oleaceae</taxon>
        <taxon>Oleeae</taxon>
        <taxon>Olea</taxon>
    </lineage>
</organism>
<evidence type="ECO:0000256" key="12">
    <source>
        <dbReference type="ARBA" id="ARBA00023136"/>
    </source>
</evidence>
<dbReference type="GO" id="GO:0033612">
    <property type="term" value="F:receptor serine/threonine kinase binding"/>
    <property type="evidence" value="ECO:0007669"/>
    <property type="project" value="TreeGrafter"/>
</dbReference>
<evidence type="ECO:0000256" key="3">
    <source>
        <dbReference type="ARBA" id="ARBA00022614"/>
    </source>
</evidence>
<keyword evidence="12 15" id="KW-0472">Membrane</keyword>
<gene>
    <name evidence="17" type="ORF">OLEA9_A113555</name>
</gene>